<dbReference type="AlphaFoldDB" id="A0A9D2FWB3"/>
<dbReference type="Proteomes" id="UP000824058">
    <property type="component" value="Unassembled WGS sequence"/>
</dbReference>
<accession>A0A9D2FWB3</accession>
<evidence type="ECO:0000313" key="3">
    <source>
        <dbReference type="Proteomes" id="UP000824058"/>
    </source>
</evidence>
<reference evidence="2" key="2">
    <citation type="submission" date="2021-04" db="EMBL/GenBank/DDBJ databases">
        <authorList>
            <person name="Gilroy R."/>
        </authorList>
    </citation>
    <scope>NUCLEOTIDE SEQUENCE</scope>
    <source>
        <strain evidence="2">ChiBcolR9-63</strain>
    </source>
</reference>
<evidence type="ECO:0000256" key="1">
    <source>
        <dbReference type="SAM" id="Phobius"/>
    </source>
</evidence>
<keyword evidence="1" id="KW-0472">Membrane</keyword>
<proteinExistence type="predicted"/>
<keyword evidence="1" id="KW-0812">Transmembrane</keyword>
<reference evidence="2" key="1">
    <citation type="journal article" date="2021" name="PeerJ">
        <title>Extensive microbial diversity within the chicken gut microbiome revealed by metagenomics and culture.</title>
        <authorList>
            <person name="Gilroy R."/>
            <person name="Ravi A."/>
            <person name="Getino M."/>
            <person name="Pursley I."/>
            <person name="Horton D.L."/>
            <person name="Alikhan N.F."/>
            <person name="Baker D."/>
            <person name="Gharbi K."/>
            <person name="Hall N."/>
            <person name="Watson M."/>
            <person name="Adriaenssens E.M."/>
            <person name="Foster-Nyarko E."/>
            <person name="Jarju S."/>
            <person name="Secka A."/>
            <person name="Antonio M."/>
            <person name="Oren A."/>
            <person name="Chaudhuri R.R."/>
            <person name="La Ragione R."/>
            <person name="Hildebrand F."/>
            <person name="Pallen M.J."/>
        </authorList>
    </citation>
    <scope>NUCLEOTIDE SEQUENCE</scope>
    <source>
        <strain evidence="2">ChiBcolR9-63</strain>
    </source>
</reference>
<evidence type="ECO:0000313" key="2">
    <source>
        <dbReference type="EMBL" id="HIZ67906.1"/>
    </source>
</evidence>
<gene>
    <name evidence="2" type="ORF">H9965_05555</name>
</gene>
<protein>
    <submittedName>
        <fullName evidence="2">Uncharacterized protein</fullName>
    </submittedName>
</protein>
<name>A0A9D2FWB3_9STRE</name>
<dbReference type="EMBL" id="DXBD01000038">
    <property type="protein sequence ID" value="HIZ67906.1"/>
    <property type="molecule type" value="Genomic_DNA"/>
</dbReference>
<sequence length="115" mass="13469">MTNKSIKWVIIIVFLVLIVLIYFLPSKYRKVYDNQGQRMSGPYIITSSNPNELPDILANQKIADTIQVLYKDSKSYRVYSIMNDEKLKKLIIDELGLQQNQVSVNYTKLFIPEFF</sequence>
<feature type="transmembrane region" description="Helical" evidence="1">
    <location>
        <begin position="6"/>
        <end position="24"/>
    </location>
</feature>
<comment type="caution">
    <text evidence="2">The sequence shown here is derived from an EMBL/GenBank/DDBJ whole genome shotgun (WGS) entry which is preliminary data.</text>
</comment>
<organism evidence="2 3">
    <name type="scientific">Candidatus Streptococcus faecavium</name>
    <dbReference type="NCBI Taxonomy" id="2838763"/>
    <lineage>
        <taxon>Bacteria</taxon>
        <taxon>Bacillati</taxon>
        <taxon>Bacillota</taxon>
        <taxon>Bacilli</taxon>
        <taxon>Lactobacillales</taxon>
        <taxon>Streptococcaceae</taxon>
        <taxon>Streptococcus</taxon>
    </lineage>
</organism>
<keyword evidence="1" id="KW-1133">Transmembrane helix</keyword>